<keyword evidence="6" id="KW-1185">Reference proteome</keyword>
<evidence type="ECO:0000313" key="7">
    <source>
        <dbReference type="RefSeq" id="XP_023933332.1"/>
    </source>
</evidence>
<protein>
    <submittedName>
        <fullName evidence="7">Dipeptidyl peptidase 2-like isoform X2</fullName>
    </submittedName>
</protein>
<reference evidence="7" key="1">
    <citation type="submission" date="2025-08" db="UniProtKB">
        <authorList>
            <consortium name="RefSeq"/>
        </authorList>
    </citation>
    <scope>IDENTIFICATION</scope>
    <source>
        <tissue evidence="7">Gonads</tissue>
    </source>
</reference>
<proteinExistence type="inferred from homology"/>
<keyword evidence="5" id="KW-0325">Glycoprotein</keyword>
<evidence type="ECO:0000256" key="4">
    <source>
        <dbReference type="ARBA" id="ARBA00022801"/>
    </source>
</evidence>
<dbReference type="PANTHER" id="PTHR11010">
    <property type="entry name" value="PROTEASE S28 PRO-X CARBOXYPEPTIDASE-RELATED"/>
    <property type="match status" value="1"/>
</dbReference>
<dbReference type="Gene3D" id="1.20.120.980">
    <property type="entry name" value="Serine carboxypeptidase S28, SKS domain"/>
    <property type="match status" value="1"/>
</dbReference>
<evidence type="ECO:0000256" key="5">
    <source>
        <dbReference type="ARBA" id="ARBA00023180"/>
    </source>
</evidence>
<dbReference type="GO" id="GO:0070008">
    <property type="term" value="F:serine-type exopeptidase activity"/>
    <property type="evidence" value="ECO:0007669"/>
    <property type="project" value="InterPro"/>
</dbReference>
<organism evidence="6 7">
    <name type="scientific">Lingula anatina</name>
    <name type="common">Brachiopod</name>
    <name type="synonym">Lingula unguis</name>
    <dbReference type="NCBI Taxonomy" id="7574"/>
    <lineage>
        <taxon>Eukaryota</taxon>
        <taxon>Metazoa</taxon>
        <taxon>Spiralia</taxon>
        <taxon>Lophotrochozoa</taxon>
        <taxon>Brachiopoda</taxon>
        <taxon>Linguliformea</taxon>
        <taxon>Lingulata</taxon>
        <taxon>Lingulida</taxon>
        <taxon>Linguloidea</taxon>
        <taxon>Lingulidae</taxon>
        <taxon>Lingula</taxon>
    </lineage>
</organism>
<gene>
    <name evidence="7" type="primary">LOC106179479</name>
</gene>
<evidence type="ECO:0000256" key="3">
    <source>
        <dbReference type="ARBA" id="ARBA00022729"/>
    </source>
</evidence>
<dbReference type="AlphaFoldDB" id="A0A2R2MTJ3"/>
<evidence type="ECO:0000256" key="2">
    <source>
        <dbReference type="ARBA" id="ARBA00022670"/>
    </source>
</evidence>
<sequence>MIFILTNKDGYRFYGNSLPCGKESFKDPCIGLLTAEQALADYAVLLTQLKKDFGAQNVPVIAFGGSYGGILSAYMRFKYPNVIDGAIAASAPLLSVVGAAPGTYFWEDITNDCAMAHPECVPKTRAAFLEMEMMYQMGSKGLQQLSAIFKLCNPLKNKADFKHLQGWTRNAFANVAMFNYPYPANNLPANPIQYMCKLIINSSIVELNLKGLAAAAGLYYNATSGNSRTCFDIYSDFVECADPTGCGVGSDSLAWDFQACTEFVMPPGSDGVSDMFPVLPFTLAMRTEYCQQRWNVTPRDNWTRINYWGPDIESSSNIVFSNGDLDPWHRGGFNSSLSSTLIAVKIEGGAHHLDLRSKNAADPQSVIKARKVEVANIQKWIKQTRHLKGKEPRVDDIYVLKALKEILEDL</sequence>
<dbReference type="SUPFAM" id="SSF53474">
    <property type="entry name" value="alpha/beta-Hydrolases"/>
    <property type="match status" value="1"/>
</dbReference>
<dbReference type="Pfam" id="PF05577">
    <property type="entry name" value="Peptidase_S28"/>
    <property type="match status" value="1"/>
</dbReference>
<dbReference type="InterPro" id="IPR042269">
    <property type="entry name" value="Ser_carbopepase_S28_SKS"/>
</dbReference>
<dbReference type="InterPro" id="IPR029058">
    <property type="entry name" value="AB_hydrolase_fold"/>
</dbReference>
<dbReference type="InterPro" id="IPR008758">
    <property type="entry name" value="Peptidase_S28"/>
</dbReference>
<evidence type="ECO:0000313" key="6">
    <source>
        <dbReference type="Proteomes" id="UP000085678"/>
    </source>
</evidence>
<dbReference type="Gene3D" id="3.40.50.1820">
    <property type="entry name" value="alpha/beta hydrolase"/>
    <property type="match status" value="1"/>
</dbReference>
<comment type="similarity">
    <text evidence="1">Belongs to the peptidase S28 family.</text>
</comment>
<name>A0A2R2MTJ3_LINAN</name>
<keyword evidence="3" id="KW-0732">Signal</keyword>
<dbReference type="GeneID" id="106179479"/>
<accession>A0A2R2MTJ3</accession>
<dbReference type="OrthoDB" id="2130629at2759"/>
<evidence type="ECO:0000256" key="1">
    <source>
        <dbReference type="ARBA" id="ARBA00011079"/>
    </source>
</evidence>
<dbReference type="PANTHER" id="PTHR11010:SF107">
    <property type="entry name" value="DIPEPTIDYL PEPTIDASE 2"/>
    <property type="match status" value="1"/>
</dbReference>
<dbReference type="GO" id="GO:0008239">
    <property type="term" value="F:dipeptidyl-peptidase activity"/>
    <property type="evidence" value="ECO:0007669"/>
    <property type="project" value="TreeGrafter"/>
</dbReference>
<keyword evidence="2" id="KW-0645">Protease</keyword>
<dbReference type="RefSeq" id="XP_023933332.1">
    <property type="nucleotide sequence ID" value="XM_024077564.1"/>
</dbReference>
<keyword evidence="4" id="KW-0378">Hydrolase</keyword>
<dbReference type="Proteomes" id="UP000085678">
    <property type="component" value="Unplaced"/>
</dbReference>
<dbReference type="GO" id="GO:0006508">
    <property type="term" value="P:proteolysis"/>
    <property type="evidence" value="ECO:0007669"/>
    <property type="project" value="UniProtKB-KW"/>
</dbReference>